<dbReference type="Pfam" id="PF06202">
    <property type="entry name" value="GDE_C"/>
    <property type="match status" value="1"/>
</dbReference>
<proteinExistence type="predicted"/>
<feature type="domain" description="Glycogen debranching enzyme C-terminal" evidence="1">
    <location>
        <begin position="85"/>
        <end position="387"/>
    </location>
</feature>
<evidence type="ECO:0000313" key="3">
    <source>
        <dbReference type="Proteomes" id="UP000009375"/>
    </source>
</evidence>
<evidence type="ECO:0000259" key="1">
    <source>
        <dbReference type="Pfam" id="PF06202"/>
    </source>
</evidence>
<name>D2EFV9_PARA4</name>
<dbReference type="InterPro" id="IPR032790">
    <property type="entry name" value="GDE_C"/>
</dbReference>
<dbReference type="AlphaFoldDB" id="D2EFV9"/>
<dbReference type="SUPFAM" id="SSF48208">
    <property type="entry name" value="Six-hairpin glycosidases"/>
    <property type="match status" value="1"/>
</dbReference>
<dbReference type="InterPro" id="IPR012341">
    <property type="entry name" value="6hp_glycosidase-like_sf"/>
</dbReference>
<reference evidence="2 3" key="1">
    <citation type="journal article" date="2010" name="Proc. Natl. Acad. Sci. U.S.A.">
        <title>Enigmatic, ultrasmall, uncultivated Archaea.</title>
        <authorList>
            <person name="Baker B.J."/>
            <person name="Comolli L.R."/>
            <person name="Dick G.J."/>
            <person name="Hauser L.J."/>
            <person name="Hyatt D."/>
            <person name="Dill B.D."/>
            <person name="Land M.L."/>
            <person name="Verberkmoes N.C."/>
            <person name="Hettich R.L."/>
            <person name="Banfield J.F."/>
        </authorList>
    </citation>
    <scope>NUCLEOTIDE SEQUENCE [LARGE SCALE GENOMIC DNA]</scope>
</reference>
<dbReference type="GO" id="GO:0005975">
    <property type="term" value="P:carbohydrate metabolic process"/>
    <property type="evidence" value="ECO:0007669"/>
    <property type="project" value="InterPro"/>
</dbReference>
<protein>
    <submittedName>
        <fullName evidence="2">Amylo-alpha-16-glucosidase</fullName>
    </submittedName>
</protein>
<evidence type="ECO:0000313" key="2">
    <source>
        <dbReference type="EMBL" id="EEZ92802.1"/>
    </source>
</evidence>
<dbReference type="EMBL" id="GG730049">
    <property type="protein sequence ID" value="EEZ92802.1"/>
    <property type="molecule type" value="Genomic_DNA"/>
</dbReference>
<gene>
    <name evidence="2" type="ORF">BJBARM4_0640</name>
</gene>
<sequence>MTSYLDKGEPQNKYVPGEITFELKANETYEVLFSIREMDFDSIYKLIKNSIKYAEEYGQIIKSESKKFNLDTIDKDLLMDSIDAIYSYTNFNEVEFYAGFPYFNQFWLRDALMVLPSFLSIGNFAFVKKILLKIANEINENGLPNIINGTLYPKDVLGQFLIDLYEYFKYTADTSLINLISNKKEDIIKLCSKWMNNGFIHDKGNETWMDSIDREFSVEIQAIWAKALQGFYSIFKDQTAKEMSQTLKNSLNSLFKEDYLMDQKNKDINSANQIFALYFDVVDSDKKEKIIKNIENNLLSEFGVLSVSKNDKIFNFNGYQTGAIWPFLTEMFAAVAFENGRYELGKKLLLILKDQNDNAQCSSRINEIFQPDGIPKGCPSQAWSISLIPFIIERNILGIDINLPEREIIVKKREGITAKKDISADGKRIDIDIKNGKVKSNIGILELSDKFILEL</sequence>
<accession>D2EFV9</accession>
<organism evidence="2 3">
    <name type="scientific">Candidatus Parvarchaeum acidiphilum ARMAN-4</name>
    <dbReference type="NCBI Taxonomy" id="662760"/>
    <lineage>
        <taxon>Archaea</taxon>
        <taxon>Candidatus Parvarchaeota</taxon>
        <taxon>Candidatus Parvarchaeum</taxon>
    </lineage>
</organism>
<dbReference type="InterPro" id="IPR008928">
    <property type="entry name" value="6-hairpin_glycosidase_sf"/>
</dbReference>
<dbReference type="Gene3D" id="1.50.10.10">
    <property type="match status" value="1"/>
</dbReference>
<dbReference type="Proteomes" id="UP000009375">
    <property type="component" value="Unassembled WGS sequence"/>
</dbReference>